<dbReference type="RefSeq" id="WP_003351827.1">
    <property type="nucleotide sequence ID" value="NZ_AFEU01000002.1"/>
</dbReference>
<evidence type="ECO:0000313" key="2">
    <source>
        <dbReference type="Proteomes" id="UP000010523"/>
    </source>
</evidence>
<dbReference type="AlphaFoldDB" id="I3E1K8"/>
<gene>
    <name evidence="1" type="ORF">PB1_08457</name>
</gene>
<reference evidence="1 2" key="1">
    <citation type="journal article" date="2012" name="Appl. Environ. Microbiol.">
        <title>Genome Sequence of Thermotolerant Bacillus methanolicus: Features and Regulation Related to Methylotrophy and Production of L-Lysine and L-Glutamate from Methanol.</title>
        <authorList>
            <person name="Heggeset T.M."/>
            <person name="Krog A."/>
            <person name="Balzer S."/>
            <person name="Wentzel A."/>
            <person name="Ellingsen T.E."/>
            <person name="Brautaset T."/>
        </authorList>
    </citation>
    <scope>NUCLEOTIDE SEQUENCE [LARGE SCALE GENOMIC DNA]</scope>
    <source>
        <strain evidence="1 2">PB1</strain>
    </source>
</reference>
<dbReference type="Proteomes" id="UP000010523">
    <property type="component" value="Unassembled WGS sequence"/>
</dbReference>
<accession>I3E1K8</accession>
<organism evidence="1 2">
    <name type="scientific">Bacillus methanolicus PB1</name>
    <dbReference type="NCBI Taxonomy" id="997296"/>
    <lineage>
        <taxon>Bacteria</taxon>
        <taxon>Bacillati</taxon>
        <taxon>Bacillota</taxon>
        <taxon>Bacilli</taxon>
        <taxon>Bacillales</taxon>
        <taxon>Bacillaceae</taxon>
        <taxon>Bacillus</taxon>
    </lineage>
</organism>
<evidence type="ECO:0000313" key="1">
    <source>
        <dbReference type="EMBL" id="EIJ80379.1"/>
    </source>
</evidence>
<dbReference type="OrthoDB" id="2860966at2"/>
<name>I3E1K8_BACMT</name>
<proteinExistence type="predicted"/>
<comment type="caution">
    <text evidence="1">The sequence shown here is derived from an EMBL/GenBank/DDBJ whole genome shotgun (WGS) entry which is preliminary data.</text>
</comment>
<dbReference type="PATRIC" id="fig|997296.3.peg.1795"/>
<dbReference type="EMBL" id="AFEU01000002">
    <property type="protein sequence ID" value="EIJ80379.1"/>
    <property type="molecule type" value="Genomic_DNA"/>
</dbReference>
<dbReference type="eggNOG" id="ENOG5032SRF">
    <property type="taxonomic scope" value="Bacteria"/>
</dbReference>
<dbReference type="STRING" id="997296.PB1_08457"/>
<protein>
    <submittedName>
        <fullName evidence="1">Uncharacterized protein</fullName>
    </submittedName>
</protein>
<keyword evidence="2" id="KW-1185">Reference proteome</keyword>
<sequence>MQLEELINKINKSLDELDLVTARKYIEENIELLNKNKALLNSNARALLEFLTDNQKSDVKPLTRQEMSTINSINIYALRFDIRGLKLLIKDKANLLSRKDVVQYLNSDAKTILSGMGVIEKKDQQ</sequence>